<keyword evidence="6" id="KW-1185">Reference proteome</keyword>
<evidence type="ECO:0000259" key="4">
    <source>
        <dbReference type="Pfam" id="PF18088"/>
    </source>
</evidence>
<dbReference type="InterPro" id="IPR017853">
    <property type="entry name" value="GH"/>
</dbReference>
<evidence type="ECO:0000256" key="2">
    <source>
        <dbReference type="ARBA" id="ARBA00022801"/>
    </source>
</evidence>
<dbReference type="GO" id="GO:0004563">
    <property type="term" value="F:beta-N-acetylhexosaminidase activity"/>
    <property type="evidence" value="ECO:0007669"/>
    <property type="project" value="UniProtKB-ARBA"/>
</dbReference>
<evidence type="ECO:0000259" key="3">
    <source>
        <dbReference type="Pfam" id="PF00728"/>
    </source>
</evidence>
<reference evidence="5 6" key="1">
    <citation type="submission" date="2019-12" db="EMBL/GenBank/DDBJ databases">
        <title>Paenibacillus sp. nov., an endophytic bacterium isolated from the stem of Dendrobium.</title>
        <authorList>
            <person name="Zhao R."/>
        </authorList>
    </citation>
    <scope>NUCLEOTIDE SEQUENCE [LARGE SCALE GENOMIC DNA]</scope>
    <source>
        <strain evidence="5 6">HJL G12</strain>
    </source>
</reference>
<gene>
    <name evidence="5" type="ORF">GRF59_19905</name>
</gene>
<dbReference type="PANTHER" id="PTHR21040">
    <property type="entry name" value="BCDNA.GH04120"/>
    <property type="match status" value="1"/>
</dbReference>
<dbReference type="Gene3D" id="3.20.20.80">
    <property type="entry name" value="Glycosidases"/>
    <property type="match status" value="1"/>
</dbReference>
<dbReference type="SUPFAM" id="SSF51445">
    <property type="entry name" value="(Trans)glycosidases"/>
    <property type="match status" value="1"/>
</dbReference>
<dbReference type="InterPro" id="IPR015883">
    <property type="entry name" value="Glyco_hydro_20_cat"/>
</dbReference>
<keyword evidence="2 5" id="KW-0378">Hydrolase</keyword>
<dbReference type="AlphaFoldDB" id="A0A7X3ING7"/>
<dbReference type="Proteomes" id="UP000460318">
    <property type="component" value="Unassembled WGS sequence"/>
</dbReference>
<feature type="domain" description="Glycoside Hydrolase 20C C-terminal" evidence="4">
    <location>
        <begin position="441"/>
        <end position="627"/>
    </location>
</feature>
<name>A0A7X3ING7_9BACL</name>
<comment type="similarity">
    <text evidence="1">Belongs to the glycosyl hydrolase 20 family.</text>
</comment>
<dbReference type="InterPro" id="IPR038901">
    <property type="entry name" value="HEXDC-like"/>
</dbReference>
<dbReference type="Pfam" id="PF18088">
    <property type="entry name" value="Glyco_H_20C_C"/>
    <property type="match status" value="1"/>
</dbReference>
<proteinExistence type="inferred from homology"/>
<dbReference type="Gene3D" id="1.20.120.670">
    <property type="entry name" value="N-acetyl-b-d-glucoasminidase"/>
    <property type="match status" value="1"/>
</dbReference>
<evidence type="ECO:0000256" key="1">
    <source>
        <dbReference type="ARBA" id="ARBA00006285"/>
    </source>
</evidence>
<dbReference type="PANTHER" id="PTHR21040:SF8">
    <property type="entry name" value="BCDNA.GH04120"/>
    <property type="match status" value="1"/>
</dbReference>
<dbReference type="GO" id="GO:0005975">
    <property type="term" value="P:carbohydrate metabolic process"/>
    <property type="evidence" value="ECO:0007669"/>
    <property type="project" value="InterPro"/>
</dbReference>
<evidence type="ECO:0000313" key="5">
    <source>
        <dbReference type="EMBL" id="MWV45885.1"/>
    </source>
</evidence>
<dbReference type="CDD" id="cd06565">
    <property type="entry name" value="GH20_GcnA-like"/>
    <property type="match status" value="1"/>
</dbReference>
<dbReference type="EMBL" id="WUBI01000003">
    <property type="protein sequence ID" value="MWV45885.1"/>
    <property type="molecule type" value="Genomic_DNA"/>
</dbReference>
<feature type="domain" description="Glycoside hydrolase family 20 catalytic" evidence="3">
    <location>
        <begin position="102"/>
        <end position="290"/>
    </location>
</feature>
<organism evidence="5 6">
    <name type="scientific">Paenibacillus dendrobii</name>
    <dbReference type="NCBI Taxonomy" id="2691084"/>
    <lineage>
        <taxon>Bacteria</taxon>
        <taxon>Bacillati</taxon>
        <taxon>Bacillota</taxon>
        <taxon>Bacilli</taxon>
        <taxon>Bacillales</taxon>
        <taxon>Paenibacillaceae</taxon>
        <taxon>Paenibacillus</taxon>
    </lineage>
</organism>
<dbReference type="InterPro" id="IPR041063">
    <property type="entry name" value="Glyco_H_20C_C"/>
</dbReference>
<sequence>MIKIGFASVLEEERAVKIHLYGQISGLIEGMAELSEILHIELHENGLPVEVVQAPGALQAKLQGGKGIIRYQDKIHFFRALGLFVQHAAEKDQFEVAEEPSFSFNGTMLDVSRNGVLTVPMVKRFIRYMALMGLNGLMMYTEDTFEVEEQPYFGYMRGRYTVEELQECDTYADMLGVEMIPCIQTLGHLAQALKWGYAAGMKDHQDILLVGEPKTYEFIEQMIASAAKTYRTKRIHIGMDEAFQVGLGNYLRKHGYHNRFELMNEHVAKVLEITERYGLKPMIWSDMYFNLLSNDTQGGLYNINADFSEDKMDQIPKGVQFVYWDYGKADEEGYGLMYDKHLKFGSKPIFAGGIHIWNNIVPNYGKTWNISHPALRAAKTKQLDEVLATAWADNGNENNHLTILPGLQLFAEHGYGHEADEESLRDRLRICTGLDLFKPVVALSRMDEAPGVLPENYWMANPSKYLLWQDLLIGLFDKHIEPDTEAVLPDYYEEMAKELGGYRVALDAPFDQLFEMYEKLARVLALKSTMGVQLKRFYDKGQKDELRRLAEKALPELYRRADELRVAHRRMWMQTYKPFGWEVLDIRYGGLLARIRSAEDRVLDYIDGHVDKLEELDAERLLYDQTGVPEAGPLNVNATYQSIVTAGAFV</sequence>
<dbReference type="Pfam" id="PF00728">
    <property type="entry name" value="Glyco_hydro_20"/>
    <property type="match status" value="1"/>
</dbReference>
<protein>
    <submittedName>
        <fullName evidence="5">Family 20 glycosylhydrolase</fullName>
    </submittedName>
</protein>
<evidence type="ECO:0000313" key="6">
    <source>
        <dbReference type="Proteomes" id="UP000460318"/>
    </source>
</evidence>
<accession>A0A7X3ING7</accession>
<comment type="caution">
    <text evidence="5">The sequence shown here is derived from an EMBL/GenBank/DDBJ whole genome shotgun (WGS) entry which is preliminary data.</text>
</comment>